<dbReference type="SUPFAM" id="SSF55021">
    <property type="entry name" value="ACT-like"/>
    <property type="match status" value="1"/>
</dbReference>
<dbReference type="PROSITE" id="PS51671">
    <property type="entry name" value="ACT"/>
    <property type="match status" value="2"/>
</dbReference>
<dbReference type="InterPro" id="IPR003607">
    <property type="entry name" value="HD/PDEase_dom"/>
</dbReference>
<dbReference type="KEGG" id="hna:Hneap_2147"/>
<comment type="function">
    <text evidence="8">Modifies, by uridylylation and deuridylylation, the PII regulatory proteins (GlnB and homologs), in response to the nitrogen status of the cell that GlnD senses through the glutamine level. Under low glutamine levels, catalyzes the conversion of the PII proteins and UTP to PII-UMP and PPi, while under higher glutamine levels, GlnD hydrolyzes PII-UMP to PII and UMP (deuridylylation). Thus, controls uridylylation state and activity of the PII proteins, and plays an important role in the regulation of nitrogen assimilation and metabolism.</text>
</comment>
<dbReference type="Pfam" id="PF01909">
    <property type="entry name" value="NTP_transf_2"/>
    <property type="match status" value="1"/>
</dbReference>
<evidence type="ECO:0000256" key="3">
    <source>
        <dbReference type="ARBA" id="ARBA00022737"/>
    </source>
</evidence>
<feature type="region of interest" description="Uridylyltransferase" evidence="8">
    <location>
        <begin position="1"/>
        <end position="319"/>
    </location>
</feature>
<evidence type="ECO:0000256" key="4">
    <source>
        <dbReference type="ARBA" id="ARBA00022801"/>
    </source>
</evidence>
<dbReference type="InterPro" id="IPR002934">
    <property type="entry name" value="Polymerase_NTP_transf_dom"/>
</dbReference>
<keyword evidence="5 8" id="KW-0460">Magnesium</keyword>
<dbReference type="InterPro" id="IPR002912">
    <property type="entry name" value="ACT_dom"/>
</dbReference>
<comment type="cofactor">
    <cofactor evidence="8">
        <name>Mg(2+)</name>
        <dbReference type="ChEBI" id="CHEBI:18420"/>
    </cofactor>
</comment>
<dbReference type="NCBIfam" id="TIGR01693">
    <property type="entry name" value="UTase_glnD"/>
    <property type="match status" value="1"/>
</dbReference>
<comment type="activity regulation">
    <text evidence="8">Uridylyltransferase (UTase) activity is inhibited by glutamine, while glutamine activates uridylyl-removing (UR) activity.</text>
</comment>
<comment type="similarity">
    <text evidence="8">Belongs to the GlnD family.</text>
</comment>
<keyword evidence="1 8" id="KW-0808">Transferase</keyword>
<dbReference type="GO" id="GO:0008081">
    <property type="term" value="F:phosphoric diester hydrolase activity"/>
    <property type="evidence" value="ECO:0007669"/>
    <property type="project" value="UniProtKB-UniRule"/>
</dbReference>
<dbReference type="EC" id="2.7.7.59" evidence="8"/>
<dbReference type="GO" id="GO:0008893">
    <property type="term" value="F:guanosine-3',5'-bis(diphosphate) 3'-diphosphatase activity"/>
    <property type="evidence" value="ECO:0007669"/>
    <property type="project" value="UniProtKB-EC"/>
</dbReference>
<keyword evidence="6 8" id="KW-0511">Multifunctional enzyme</keyword>
<evidence type="ECO:0000259" key="10">
    <source>
        <dbReference type="PROSITE" id="PS51831"/>
    </source>
</evidence>
<dbReference type="PROSITE" id="PS51831">
    <property type="entry name" value="HD"/>
    <property type="match status" value="1"/>
</dbReference>
<evidence type="ECO:0000256" key="5">
    <source>
        <dbReference type="ARBA" id="ARBA00022842"/>
    </source>
</evidence>
<dbReference type="SMART" id="SM00471">
    <property type="entry name" value="HDc"/>
    <property type="match status" value="1"/>
</dbReference>
<dbReference type="Gene3D" id="1.10.3210.10">
    <property type="entry name" value="Hypothetical protein af1432"/>
    <property type="match status" value="1"/>
</dbReference>
<dbReference type="STRING" id="555778.Hneap_2147"/>
<evidence type="ECO:0000256" key="7">
    <source>
        <dbReference type="ARBA" id="ARBA00047968"/>
    </source>
</evidence>
<dbReference type="PANTHER" id="PTHR47320">
    <property type="entry name" value="BIFUNCTIONAL URIDYLYLTRANSFERASE/URIDYLYL-REMOVING ENZYME"/>
    <property type="match status" value="1"/>
</dbReference>
<keyword evidence="2 8" id="KW-0548">Nucleotidyltransferase</keyword>
<comment type="caution">
    <text evidence="8">Lacks conserved residue(s) required for the propagation of feature annotation.</text>
</comment>
<name>D0KW61_HALNC</name>
<dbReference type="EMBL" id="CP001801">
    <property type="protein sequence ID" value="ACX96964.1"/>
    <property type="molecule type" value="Genomic_DNA"/>
</dbReference>
<dbReference type="PANTHER" id="PTHR47320:SF1">
    <property type="entry name" value="BIFUNCTIONAL URIDYLYLTRANSFERASE_URIDYLYL-REMOVING ENZYME"/>
    <property type="match status" value="1"/>
</dbReference>
<evidence type="ECO:0000256" key="8">
    <source>
        <dbReference type="HAMAP-Rule" id="MF_00277"/>
    </source>
</evidence>
<dbReference type="GO" id="GO:0008773">
    <property type="term" value="F:[protein-PII] uridylyltransferase activity"/>
    <property type="evidence" value="ECO:0007669"/>
    <property type="project" value="UniProtKB-UniRule"/>
</dbReference>
<accession>D0KW61</accession>
<dbReference type="GO" id="GO:0006808">
    <property type="term" value="P:regulation of nitrogen utilization"/>
    <property type="evidence" value="ECO:0007669"/>
    <property type="project" value="UniProtKB-UniRule"/>
</dbReference>
<comment type="catalytic activity">
    <reaction evidence="8">
        <text>[protein-PII]-L-tyrosine + UTP = [protein-PII]-uridylyl-L-tyrosine + diphosphate</text>
        <dbReference type="Rhea" id="RHEA:13673"/>
        <dbReference type="Rhea" id="RHEA-COMP:12147"/>
        <dbReference type="Rhea" id="RHEA-COMP:12148"/>
        <dbReference type="ChEBI" id="CHEBI:33019"/>
        <dbReference type="ChEBI" id="CHEBI:46398"/>
        <dbReference type="ChEBI" id="CHEBI:46858"/>
        <dbReference type="ChEBI" id="CHEBI:90602"/>
        <dbReference type="EC" id="2.7.7.59"/>
    </reaction>
</comment>
<evidence type="ECO:0000256" key="1">
    <source>
        <dbReference type="ARBA" id="ARBA00022679"/>
    </source>
</evidence>
<dbReference type="PIRSF" id="PIRSF006288">
    <property type="entry name" value="PII_uridyltransf"/>
    <property type="match status" value="1"/>
</dbReference>
<organism evidence="11 12">
    <name type="scientific">Halothiobacillus neapolitanus (strain ATCC 23641 / DSM 15147 / CIP 104769 / NCIMB 8539 / c2)</name>
    <name type="common">Thiobacillus neapolitanus</name>
    <dbReference type="NCBI Taxonomy" id="555778"/>
    <lineage>
        <taxon>Bacteria</taxon>
        <taxon>Pseudomonadati</taxon>
        <taxon>Pseudomonadota</taxon>
        <taxon>Gammaproteobacteria</taxon>
        <taxon>Chromatiales</taxon>
        <taxon>Halothiobacillaceae</taxon>
        <taxon>Halothiobacillus</taxon>
    </lineage>
</organism>
<dbReference type="InterPro" id="IPR010043">
    <property type="entry name" value="UTase/UR"/>
</dbReference>
<dbReference type="HOGENOM" id="CLU_012833_0_0_6"/>
<sequence length="863" mass="97274">MVHSKEHADLGARIAQHLATWPEALRATDGARVFLETHTHLIDELLKSYWPEELASGAAALVAVGGYGRGEQFPHSDIDLLILLETHQPDSAIQNFLRHLWDAGLVIGHAVRTVDECLIAGRDDVTVYTNLLDARLITGNAALFKQLDQLVRSDQVFQDWPFFQAKTAEQAIRYQMFDEMGAKIEPNIKESPGGLRDLHTLRWIGNRVAGAGTLDAMHEYGLLGDREWQTLTEAEAFISQVRIGLHALAGRAEERLLLLHQKTLAAQFGYEGEQDGNLAVERFMQRYFRTTIEIERLNQLILQNFREALDPHPDNRIIPINARFRIRGHLLETVDAQVFMRSPTAILEMFLLLAQHTELLGPSAATARQLRANLSVIDEGFRKNPQAQQLFMAIWQNKTGVYRALKAMNLSGVLAAYIPAFSQIVGLMQFDLFHAYTVDAHTLLVIRNLRRFSQPQFTEEHPMASQIIHRVHRPETLYLAGLFHDIAKGRGGDHAELGAVDARQFANAHGLPSAEAERMAWLVENHLLMSFTAQRRDIEDPTVVEEFARIVGSSARLDDLYLLTVADICATNLNLWNSWRDALLKRLHQLTENWFNQGEQSAREIVDATRAAALREGIAANIPAEDLAGWFESLPDDYFLRTDIAPVLQHARLALGEDRLPVLWISNTPDQDAIQILVLTENSHGQFARIVTELDRSGLNVQSANMTVITPTAAHLEKRALFEFFILDQHNGARLDHWSLDMLRTRLRDRLQSTDAARTRIHRRSPPQLASIDVATQIQFLSDHRRGRTEIQIITKDRPGLLADITTAFADLDISLNHARVSTLGERVEDAFYVVERQGHAVDSPKRCAEIEAALRAAIHSRS</sequence>
<feature type="domain" description="ACT" evidence="9">
    <location>
        <begin position="790"/>
        <end position="863"/>
    </location>
</feature>
<feature type="domain" description="HD" evidence="10">
    <location>
        <begin position="438"/>
        <end position="560"/>
    </location>
</feature>
<reference evidence="11 12" key="1">
    <citation type="submission" date="2009-10" db="EMBL/GenBank/DDBJ databases">
        <title>Complete sequence of Halothiobacillus neapolitanus c2.</title>
        <authorList>
            <consortium name="US DOE Joint Genome Institute"/>
            <person name="Lucas S."/>
            <person name="Copeland A."/>
            <person name="Lapidus A."/>
            <person name="Glavina del Rio T."/>
            <person name="Tice H."/>
            <person name="Bruce D."/>
            <person name="Goodwin L."/>
            <person name="Pitluck S."/>
            <person name="Davenport K."/>
            <person name="Brettin T."/>
            <person name="Detter J.C."/>
            <person name="Han C."/>
            <person name="Tapia R."/>
            <person name="Larimer F."/>
            <person name="Land M."/>
            <person name="Hauser L."/>
            <person name="Kyrpides N."/>
            <person name="Mikhailova N."/>
            <person name="Kerfeld C."/>
            <person name="Cannon G."/>
            <person name="Heinhort S."/>
        </authorList>
    </citation>
    <scope>NUCLEOTIDE SEQUENCE [LARGE SCALE GENOMIC DNA]</scope>
    <source>
        <strain evidence="12">ATCC 23641 / c2</strain>
    </source>
</reference>
<evidence type="ECO:0000256" key="6">
    <source>
        <dbReference type="ARBA" id="ARBA00023268"/>
    </source>
</evidence>
<keyword evidence="3" id="KW-0677">Repeat</keyword>
<dbReference type="AlphaFoldDB" id="D0KW61"/>
<dbReference type="Pfam" id="PF08335">
    <property type="entry name" value="GlnD_UR_UTase"/>
    <property type="match status" value="1"/>
</dbReference>
<protein>
    <recommendedName>
        <fullName evidence="8">Bifunctional uridylyltransferase/uridylyl-removing enzyme</fullName>
        <shortName evidence="8">UTase/UR</shortName>
    </recommendedName>
    <alternativeName>
        <fullName evidence="8">Bifunctional [protein-PII] modification enzyme</fullName>
    </alternativeName>
    <alternativeName>
        <fullName evidence="8">Bifunctional nitrogen sensor protein</fullName>
    </alternativeName>
    <domain>
        <recommendedName>
            <fullName evidence="8">[Protein-PII] uridylyltransferase</fullName>
            <shortName evidence="8">PII uridylyltransferase</shortName>
            <shortName evidence="8">UTase</shortName>
            <ecNumber evidence="8">2.7.7.59</ecNumber>
        </recommendedName>
    </domain>
    <domain>
        <recommendedName>
            <fullName evidence="8">[Protein-PII]-UMP uridylyl-removing enzyme</fullName>
            <shortName evidence="8">UR</shortName>
            <ecNumber evidence="8">3.1.4.-</ecNumber>
        </recommendedName>
    </domain>
</protein>
<dbReference type="Gene3D" id="3.30.460.10">
    <property type="entry name" value="Beta Polymerase, domain 2"/>
    <property type="match status" value="1"/>
</dbReference>
<dbReference type="CDD" id="cd05401">
    <property type="entry name" value="NT_GlnE_GlnD_like"/>
    <property type="match status" value="1"/>
</dbReference>
<keyword evidence="12" id="KW-1185">Reference proteome</keyword>
<gene>
    <name evidence="8" type="primary">glnD</name>
    <name evidence="11" type="ordered locus">Hneap_2147</name>
</gene>
<comment type="catalytic activity">
    <reaction evidence="7">
        <text>guanosine 3',5'-bis(diphosphate) + H2O = GDP + diphosphate + H(+)</text>
        <dbReference type="Rhea" id="RHEA:14253"/>
        <dbReference type="ChEBI" id="CHEBI:15377"/>
        <dbReference type="ChEBI" id="CHEBI:15378"/>
        <dbReference type="ChEBI" id="CHEBI:33019"/>
        <dbReference type="ChEBI" id="CHEBI:58189"/>
        <dbReference type="ChEBI" id="CHEBI:77828"/>
        <dbReference type="EC" id="3.1.7.2"/>
    </reaction>
</comment>
<dbReference type="InterPro" id="IPR043519">
    <property type="entry name" value="NT_sf"/>
</dbReference>
<dbReference type="CDD" id="cd04899">
    <property type="entry name" value="ACT_ACR-UUR-like_2"/>
    <property type="match status" value="1"/>
</dbReference>
<evidence type="ECO:0000259" key="9">
    <source>
        <dbReference type="PROSITE" id="PS51671"/>
    </source>
</evidence>
<dbReference type="Pfam" id="PF01966">
    <property type="entry name" value="HD"/>
    <property type="match status" value="1"/>
</dbReference>
<comment type="domain">
    <text evidence="8">Has four distinct domains: an N-terminal nucleotidyltransferase (NT) domain responsible for UTase activity, a central HD domain that encodes UR activity, and two C-terminal ACT domains that seem to have a role in glutamine sensing.</text>
</comment>
<dbReference type="Pfam" id="PF01842">
    <property type="entry name" value="ACT"/>
    <property type="match status" value="1"/>
</dbReference>
<dbReference type="Gene3D" id="3.30.70.260">
    <property type="match status" value="1"/>
</dbReference>
<feature type="domain" description="ACT" evidence="9">
    <location>
        <begin position="675"/>
        <end position="766"/>
    </location>
</feature>
<keyword evidence="4 8" id="KW-0378">Hydrolase</keyword>
<dbReference type="SUPFAM" id="SSF109604">
    <property type="entry name" value="HD-domain/PDEase-like"/>
    <property type="match status" value="1"/>
</dbReference>
<evidence type="ECO:0000313" key="12">
    <source>
        <dbReference type="Proteomes" id="UP000009102"/>
    </source>
</evidence>
<evidence type="ECO:0000256" key="2">
    <source>
        <dbReference type="ARBA" id="ARBA00022695"/>
    </source>
</evidence>
<dbReference type="SUPFAM" id="SSF81593">
    <property type="entry name" value="Nucleotidyltransferase substrate binding subunit/domain"/>
    <property type="match status" value="1"/>
</dbReference>
<dbReference type="HAMAP" id="MF_00277">
    <property type="entry name" value="PII_uridylyl_transf"/>
    <property type="match status" value="1"/>
</dbReference>
<dbReference type="eggNOG" id="COG2844">
    <property type="taxonomic scope" value="Bacteria"/>
</dbReference>
<dbReference type="InterPro" id="IPR013546">
    <property type="entry name" value="PII_UdlTrfase/GS_AdlTrfase"/>
</dbReference>
<evidence type="ECO:0000313" key="11">
    <source>
        <dbReference type="EMBL" id="ACX96964.1"/>
    </source>
</evidence>
<dbReference type="CDD" id="cd00077">
    <property type="entry name" value="HDc"/>
    <property type="match status" value="1"/>
</dbReference>
<dbReference type="InterPro" id="IPR006674">
    <property type="entry name" value="HD_domain"/>
</dbReference>
<dbReference type="EC" id="3.1.4.-" evidence="8"/>
<dbReference type="InterPro" id="IPR045865">
    <property type="entry name" value="ACT-like_dom_sf"/>
</dbReference>
<dbReference type="Proteomes" id="UP000009102">
    <property type="component" value="Chromosome"/>
</dbReference>
<dbReference type="SUPFAM" id="SSF81301">
    <property type="entry name" value="Nucleotidyltransferase"/>
    <property type="match status" value="1"/>
</dbReference>
<comment type="catalytic activity">
    <reaction evidence="8">
        <text>[protein-PII]-uridylyl-L-tyrosine + H2O = [protein-PII]-L-tyrosine + UMP + H(+)</text>
        <dbReference type="Rhea" id="RHEA:48600"/>
        <dbReference type="Rhea" id="RHEA-COMP:12147"/>
        <dbReference type="Rhea" id="RHEA-COMP:12148"/>
        <dbReference type="ChEBI" id="CHEBI:15377"/>
        <dbReference type="ChEBI" id="CHEBI:15378"/>
        <dbReference type="ChEBI" id="CHEBI:46858"/>
        <dbReference type="ChEBI" id="CHEBI:57865"/>
        <dbReference type="ChEBI" id="CHEBI:90602"/>
    </reaction>
</comment>
<proteinExistence type="inferred from homology"/>